<accession>A0AA38T021</accession>
<dbReference type="InterPro" id="IPR039537">
    <property type="entry name" value="Retrotran_Ty1/copia-like"/>
</dbReference>
<dbReference type="PANTHER" id="PTHR42648">
    <property type="entry name" value="TRANSPOSASE, PUTATIVE-RELATED"/>
    <property type="match status" value="1"/>
</dbReference>
<dbReference type="PANTHER" id="PTHR42648:SF28">
    <property type="entry name" value="TRANSPOSON-ENCODED PROTEIN WITH RIBONUCLEASE H-LIKE AND RETROVIRUS ZINC FINGER-LIKE DOMAINS"/>
    <property type="match status" value="1"/>
</dbReference>
<dbReference type="SUPFAM" id="SSF53098">
    <property type="entry name" value="Ribonuclease H-like"/>
    <property type="match status" value="1"/>
</dbReference>
<dbReference type="InterPro" id="IPR001878">
    <property type="entry name" value="Znf_CCHC"/>
</dbReference>
<sequence>MAMGENVISEIVSKMTASGIWSKLENLYLKKTLTNRLLLTRSCLFFKMKEGATIKSHMTEFEDIVMKLNATDTLLAIDEEALAMILLNSKTRGNCNYCHKPGHWVKDCPSTPSSTPSLSGGKYFVSFIDDFSHTLWVYVLKLKSDVFETFKTWVARVEVKNGKKLKVLRCDNGGEFTTCNFKDFCSSKGIHRHYTTPGDPKSNGVAERMNRTLLEKV</sequence>
<dbReference type="InterPro" id="IPR012337">
    <property type="entry name" value="RNaseH-like_sf"/>
</dbReference>
<dbReference type="Pfam" id="PF14223">
    <property type="entry name" value="Retrotran_gag_2"/>
    <property type="match status" value="1"/>
</dbReference>
<evidence type="ECO:0000313" key="4">
    <source>
        <dbReference type="EMBL" id="KAJ9542307.1"/>
    </source>
</evidence>
<dbReference type="EMBL" id="JARYMX010000007">
    <property type="protein sequence ID" value="KAJ9542307.1"/>
    <property type="molecule type" value="Genomic_DNA"/>
</dbReference>
<feature type="domain" description="CCHC-type" evidence="2">
    <location>
        <begin position="95"/>
        <end position="110"/>
    </location>
</feature>
<evidence type="ECO:0000256" key="1">
    <source>
        <dbReference type="PROSITE-ProRule" id="PRU00047"/>
    </source>
</evidence>
<dbReference type="InterPro" id="IPR036397">
    <property type="entry name" value="RNaseH_sf"/>
</dbReference>
<dbReference type="Proteomes" id="UP001172457">
    <property type="component" value="Chromosome 7"/>
</dbReference>
<dbReference type="PROSITE" id="PS50994">
    <property type="entry name" value="INTEGRASE"/>
    <property type="match status" value="1"/>
</dbReference>
<dbReference type="PROSITE" id="PS50158">
    <property type="entry name" value="ZF_CCHC"/>
    <property type="match status" value="1"/>
</dbReference>
<evidence type="ECO:0000313" key="5">
    <source>
        <dbReference type="Proteomes" id="UP001172457"/>
    </source>
</evidence>
<dbReference type="Pfam" id="PF00665">
    <property type="entry name" value="rve"/>
    <property type="match status" value="1"/>
</dbReference>
<dbReference type="GO" id="GO:0008270">
    <property type="term" value="F:zinc ion binding"/>
    <property type="evidence" value="ECO:0007669"/>
    <property type="project" value="UniProtKB-KW"/>
</dbReference>
<name>A0AA38T021_9ASTR</name>
<comment type="caution">
    <text evidence="4">The sequence shown here is derived from an EMBL/GenBank/DDBJ whole genome shotgun (WGS) entry which is preliminary data.</text>
</comment>
<evidence type="ECO:0000259" key="2">
    <source>
        <dbReference type="PROSITE" id="PS50158"/>
    </source>
</evidence>
<dbReference type="Gene3D" id="4.10.60.10">
    <property type="entry name" value="Zinc finger, CCHC-type"/>
    <property type="match status" value="1"/>
</dbReference>
<keyword evidence="5" id="KW-1185">Reference proteome</keyword>
<feature type="domain" description="Integrase catalytic" evidence="3">
    <location>
        <begin position="97"/>
        <end position="217"/>
    </location>
</feature>
<organism evidence="4 5">
    <name type="scientific">Centaurea solstitialis</name>
    <name type="common">yellow star-thistle</name>
    <dbReference type="NCBI Taxonomy" id="347529"/>
    <lineage>
        <taxon>Eukaryota</taxon>
        <taxon>Viridiplantae</taxon>
        <taxon>Streptophyta</taxon>
        <taxon>Embryophyta</taxon>
        <taxon>Tracheophyta</taxon>
        <taxon>Spermatophyta</taxon>
        <taxon>Magnoliopsida</taxon>
        <taxon>eudicotyledons</taxon>
        <taxon>Gunneridae</taxon>
        <taxon>Pentapetalae</taxon>
        <taxon>asterids</taxon>
        <taxon>campanulids</taxon>
        <taxon>Asterales</taxon>
        <taxon>Asteraceae</taxon>
        <taxon>Carduoideae</taxon>
        <taxon>Cardueae</taxon>
        <taxon>Centaureinae</taxon>
        <taxon>Centaurea</taxon>
    </lineage>
</organism>
<keyword evidence="1" id="KW-0863">Zinc-finger</keyword>
<reference evidence="4" key="1">
    <citation type="submission" date="2023-03" db="EMBL/GenBank/DDBJ databases">
        <title>Chromosome-scale reference genome and RAD-based genetic map of yellow starthistle (Centaurea solstitialis) reveal putative structural variation and QTLs associated with invader traits.</title>
        <authorList>
            <person name="Reatini B."/>
            <person name="Cang F.A."/>
            <person name="Jiang Q."/>
            <person name="Mckibben M.T.W."/>
            <person name="Barker M.S."/>
            <person name="Rieseberg L.H."/>
            <person name="Dlugosch K.M."/>
        </authorList>
    </citation>
    <scope>NUCLEOTIDE SEQUENCE</scope>
    <source>
        <strain evidence="4">CAN-66</strain>
        <tissue evidence="4">Leaf</tissue>
    </source>
</reference>
<dbReference type="InterPro" id="IPR001584">
    <property type="entry name" value="Integrase_cat-core"/>
</dbReference>
<dbReference type="GO" id="GO:0003676">
    <property type="term" value="F:nucleic acid binding"/>
    <property type="evidence" value="ECO:0007669"/>
    <property type="project" value="InterPro"/>
</dbReference>
<dbReference type="AlphaFoldDB" id="A0AA38T021"/>
<dbReference type="SMART" id="SM00343">
    <property type="entry name" value="ZnF_C2HC"/>
    <property type="match status" value="1"/>
</dbReference>
<proteinExistence type="predicted"/>
<keyword evidence="1" id="KW-0479">Metal-binding</keyword>
<gene>
    <name evidence="4" type="ORF">OSB04_028813</name>
</gene>
<evidence type="ECO:0008006" key="6">
    <source>
        <dbReference type="Google" id="ProtNLM"/>
    </source>
</evidence>
<evidence type="ECO:0000259" key="3">
    <source>
        <dbReference type="PROSITE" id="PS50994"/>
    </source>
</evidence>
<dbReference type="GO" id="GO:0015074">
    <property type="term" value="P:DNA integration"/>
    <property type="evidence" value="ECO:0007669"/>
    <property type="project" value="InterPro"/>
</dbReference>
<keyword evidence="1" id="KW-0862">Zinc</keyword>
<protein>
    <recommendedName>
        <fullName evidence="6">Retrovirus-related Pol polyprotein from transposon TNT 1-94</fullName>
    </recommendedName>
</protein>
<dbReference type="Gene3D" id="3.30.420.10">
    <property type="entry name" value="Ribonuclease H-like superfamily/Ribonuclease H"/>
    <property type="match status" value="1"/>
</dbReference>